<sequence>MAGAQGSFKGGNWVAIADGTEYFDITGDFELTITADILSKLLAGGMIISGKNYTAVSVSIK</sequence>
<dbReference type="EMBL" id="BAIV01000001">
    <property type="protein sequence ID" value="GAE81938.1"/>
    <property type="molecule type" value="Genomic_DNA"/>
</dbReference>
<dbReference type="AlphaFoldDB" id="W4UMV7"/>
<proteinExistence type="predicted"/>
<dbReference type="STRING" id="1445607.JCM10512_105"/>
<reference evidence="1 2" key="1">
    <citation type="journal article" date="2014" name="Genome Announc.">
        <title>Draft Genome Sequence of Bacteroides reticulotermitis Strain JCM 10512T, Isolated from the Gut of a Termite.</title>
        <authorList>
            <person name="Yuki M."/>
            <person name="Oshima K."/>
            <person name="Suda W."/>
            <person name="Sakamoto M."/>
            <person name="Iida T."/>
            <person name="Hattori M."/>
            <person name="Ohkuma M."/>
        </authorList>
    </citation>
    <scope>NUCLEOTIDE SEQUENCE [LARGE SCALE GENOMIC DNA]</scope>
    <source>
        <strain evidence="1 2">JCM 10512</strain>
    </source>
</reference>
<gene>
    <name evidence="1" type="ORF">JCM10512_105</name>
</gene>
<dbReference type="Proteomes" id="UP000019131">
    <property type="component" value="Unassembled WGS sequence"/>
</dbReference>
<organism evidence="1 2">
    <name type="scientific">Bacteroides reticulotermitis JCM 10512</name>
    <dbReference type="NCBI Taxonomy" id="1445607"/>
    <lineage>
        <taxon>Bacteria</taxon>
        <taxon>Pseudomonadati</taxon>
        <taxon>Bacteroidota</taxon>
        <taxon>Bacteroidia</taxon>
        <taxon>Bacteroidales</taxon>
        <taxon>Bacteroidaceae</taxon>
        <taxon>Bacteroides</taxon>
    </lineage>
</organism>
<name>W4UMV7_9BACE</name>
<accession>W4UMV7</accession>
<evidence type="ECO:0000313" key="1">
    <source>
        <dbReference type="EMBL" id="GAE81938.1"/>
    </source>
</evidence>
<evidence type="ECO:0000313" key="2">
    <source>
        <dbReference type="Proteomes" id="UP000019131"/>
    </source>
</evidence>
<keyword evidence="2" id="KW-1185">Reference proteome</keyword>
<protein>
    <submittedName>
        <fullName evidence="1">Mannan endo-1,4-beta-mannosidase</fullName>
    </submittedName>
</protein>
<comment type="caution">
    <text evidence="1">The sequence shown here is derived from an EMBL/GenBank/DDBJ whole genome shotgun (WGS) entry which is preliminary data.</text>
</comment>